<protein>
    <recommendedName>
        <fullName evidence="5">Methyltransferase</fullName>
        <ecNumber evidence="5">2.1.1.-</ecNumber>
    </recommendedName>
</protein>
<keyword evidence="2" id="KW-0489">Methyltransferase</keyword>
<organism evidence="8 9">
    <name type="scientific">Paenibacillus anseongense</name>
    <dbReference type="NCBI Taxonomy" id="2682845"/>
    <lineage>
        <taxon>Bacteria</taxon>
        <taxon>Bacillati</taxon>
        <taxon>Bacillota</taxon>
        <taxon>Bacilli</taxon>
        <taxon>Bacillales</taxon>
        <taxon>Paenibacillaceae</taxon>
        <taxon>Paenibacillus</taxon>
    </lineage>
</organism>
<comment type="caution">
    <text evidence="8">The sequence shown here is derived from an EMBL/GenBank/DDBJ whole genome shotgun (WGS) entry which is preliminary data.</text>
</comment>
<evidence type="ECO:0000256" key="1">
    <source>
        <dbReference type="ARBA" id="ARBA00006594"/>
    </source>
</evidence>
<evidence type="ECO:0000256" key="2">
    <source>
        <dbReference type="ARBA" id="ARBA00022603"/>
    </source>
</evidence>
<keyword evidence="9" id="KW-1185">Reference proteome</keyword>
<sequence>MLKKGIPSLKQQDNKNNLCRGQNDERGPTSMFERNHIYNEDCILGMRNRLPDESVDMILSDPPYLINYHSQQDRFEGILNDGGNDGGFITDYFEQCYRVLKPNSSVFIFCSWHKIDFFKQQFEKFFTMKNLIVWVKNVHGAGDTKGSFAPKHELLLYGHKGRSHLRGYRLSDVIQYPKIPGLSLVHPTEKPVGMLEKLITAGSDSGHLILDGCMGSGATASACIRTNRDYVGWELDPNHYATCIHRTNNYQETLFLDGE</sequence>
<dbReference type="SUPFAM" id="SSF53335">
    <property type="entry name" value="S-adenosyl-L-methionine-dependent methyltransferases"/>
    <property type="match status" value="1"/>
</dbReference>
<evidence type="ECO:0000313" key="8">
    <source>
        <dbReference type="EMBL" id="MVQ33696.1"/>
    </source>
</evidence>
<evidence type="ECO:0000256" key="4">
    <source>
        <dbReference type="ARBA" id="ARBA00022747"/>
    </source>
</evidence>
<dbReference type="EC" id="2.1.1.-" evidence="5"/>
<feature type="domain" description="DNA methylase N-4/N-6" evidence="7">
    <location>
        <begin position="55"/>
        <end position="240"/>
    </location>
</feature>
<name>A0ABW9U3T0_9BACL</name>
<proteinExistence type="inferred from homology"/>
<reference evidence="8 9" key="1">
    <citation type="submission" date="2019-12" db="EMBL/GenBank/DDBJ databases">
        <authorList>
            <person name="Huq M.A."/>
        </authorList>
    </citation>
    <scope>NUCLEOTIDE SEQUENCE [LARGE SCALE GENOMIC DNA]</scope>
    <source>
        <strain evidence="8 9">MAH-34</strain>
    </source>
</reference>
<dbReference type="Pfam" id="PF01555">
    <property type="entry name" value="N6_N4_Mtase"/>
    <property type="match status" value="1"/>
</dbReference>
<evidence type="ECO:0000256" key="3">
    <source>
        <dbReference type="ARBA" id="ARBA00022679"/>
    </source>
</evidence>
<dbReference type="InterPro" id="IPR002941">
    <property type="entry name" value="DNA_methylase_N4/N6"/>
</dbReference>
<keyword evidence="4" id="KW-0680">Restriction system</keyword>
<dbReference type="PRINTS" id="PR00508">
    <property type="entry name" value="S21N4MTFRASE"/>
</dbReference>
<evidence type="ECO:0000313" key="9">
    <source>
        <dbReference type="Proteomes" id="UP000467637"/>
    </source>
</evidence>
<dbReference type="InterPro" id="IPR001091">
    <property type="entry name" value="RM_Methyltransferase"/>
</dbReference>
<keyword evidence="3" id="KW-0808">Transferase</keyword>
<feature type="region of interest" description="Disordered" evidence="6">
    <location>
        <begin position="1"/>
        <end position="27"/>
    </location>
</feature>
<dbReference type="Proteomes" id="UP000467637">
    <property type="component" value="Unassembled WGS sequence"/>
</dbReference>
<evidence type="ECO:0000259" key="7">
    <source>
        <dbReference type="Pfam" id="PF01555"/>
    </source>
</evidence>
<dbReference type="Gene3D" id="3.40.50.150">
    <property type="entry name" value="Vaccinia Virus protein VP39"/>
    <property type="match status" value="1"/>
</dbReference>
<evidence type="ECO:0000256" key="5">
    <source>
        <dbReference type="RuleBase" id="RU362026"/>
    </source>
</evidence>
<comment type="similarity">
    <text evidence="1 5">Belongs to the N(4)/N(6)-methyltransferase family.</text>
</comment>
<accession>A0ABW9U3T0</accession>
<gene>
    <name evidence="8" type="ORF">GON05_03430</name>
</gene>
<evidence type="ECO:0000256" key="6">
    <source>
        <dbReference type="SAM" id="MobiDB-lite"/>
    </source>
</evidence>
<feature type="compositionally biased region" description="Polar residues" evidence="6">
    <location>
        <begin position="9"/>
        <end position="20"/>
    </location>
</feature>
<dbReference type="InterPro" id="IPR002052">
    <property type="entry name" value="DNA_methylase_N6_adenine_CS"/>
</dbReference>
<dbReference type="PROSITE" id="PS00092">
    <property type="entry name" value="N6_MTASE"/>
    <property type="match status" value="1"/>
</dbReference>
<dbReference type="EMBL" id="WSEM01000004">
    <property type="protein sequence ID" value="MVQ33696.1"/>
    <property type="molecule type" value="Genomic_DNA"/>
</dbReference>
<dbReference type="InterPro" id="IPR029063">
    <property type="entry name" value="SAM-dependent_MTases_sf"/>
</dbReference>